<organism evidence="2 3">
    <name type="scientific">Candidatus Muproteobacteria bacterium RBG_16_60_9</name>
    <dbReference type="NCBI Taxonomy" id="1817755"/>
    <lineage>
        <taxon>Bacteria</taxon>
        <taxon>Pseudomonadati</taxon>
        <taxon>Pseudomonadota</taxon>
        <taxon>Candidatus Muproteobacteria</taxon>
    </lineage>
</organism>
<dbReference type="GO" id="GO:0005524">
    <property type="term" value="F:ATP binding"/>
    <property type="evidence" value="ECO:0007669"/>
    <property type="project" value="InterPro"/>
</dbReference>
<dbReference type="SMART" id="SM00382">
    <property type="entry name" value="AAA"/>
    <property type="match status" value="1"/>
</dbReference>
<protein>
    <submittedName>
        <fullName evidence="2">ATPase</fullName>
    </submittedName>
</protein>
<sequence length="292" mass="32895">MNDITEFSNRLQAAGYVAESSLAATLLLFTQLQRPLLVEGAAGVGKTEIAKALAGVFQCPLIRLQCYEGLDANAAVYEWNYQRQLLAIKIQEDEGHSAAEKERHIFSAEFLLKRPLLQAITLPQSPVLLVDEIDRADEEFEAYLLEVLSDFQISIPELGTIKATSIPHVVLTSNGTRDLSDALRRRCLYYYLDYPALDKELRIVRRHLPNIGERLAEQIVHFVRDLRALDLRKRPGVAETLDWAAALLRLKVDRLEADPALLLQSLVCLLKTREDRESVPIEVAQRLVANLS</sequence>
<dbReference type="CDD" id="cd00009">
    <property type="entry name" value="AAA"/>
    <property type="match status" value="1"/>
</dbReference>
<dbReference type="GO" id="GO:0016887">
    <property type="term" value="F:ATP hydrolysis activity"/>
    <property type="evidence" value="ECO:0007669"/>
    <property type="project" value="InterPro"/>
</dbReference>
<accession>A0A1F6V2H3</accession>
<proteinExistence type="predicted"/>
<dbReference type="EMBL" id="MFSP01000150">
    <property type="protein sequence ID" value="OGI63614.1"/>
    <property type="molecule type" value="Genomic_DNA"/>
</dbReference>
<dbReference type="InterPro" id="IPR003593">
    <property type="entry name" value="AAA+_ATPase"/>
</dbReference>
<dbReference type="PANTHER" id="PTHR42759">
    <property type="entry name" value="MOXR FAMILY PROTEIN"/>
    <property type="match status" value="1"/>
</dbReference>
<dbReference type="AlphaFoldDB" id="A0A1F6V2H3"/>
<comment type="caution">
    <text evidence="2">The sequence shown here is derived from an EMBL/GenBank/DDBJ whole genome shotgun (WGS) entry which is preliminary data.</text>
</comment>
<reference evidence="2 3" key="1">
    <citation type="journal article" date="2016" name="Nat. Commun.">
        <title>Thousands of microbial genomes shed light on interconnected biogeochemical processes in an aquifer system.</title>
        <authorList>
            <person name="Anantharaman K."/>
            <person name="Brown C.T."/>
            <person name="Hug L.A."/>
            <person name="Sharon I."/>
            <person name="Castelle C.J."/>
            <person name="Probst A.J."/>
            <person name="Thomas B.C."/>
            <person name="Singh A."/>
            <person name="Wilkins M.J."/>
            <person name="Karaoz U."/>
            <person name="Brodie E.L."/>
            <person name="Williams K.H."/>
            <person name="Hubbard S.S."/>
            <person name="Banfield J.F."/>
        </authorList>
    </citation>
    <scope>NUCLEOTIDE SEQUENCE [LARGE SCALE GENOMIC DNA]</scope>
</reference>
<evidence type="ECO:0000313" key="3">
    <source>
        <dbReference type="Proteomes" id="UP000179076"/>
    </source>
</evidence>
<evidence type="ECO:0000313" key="2">
    <source>
        <dbReference type="EMBL" id="OGI63614.1"/>
    </source>
</evidence>
<dbReference type="PANTHER" id="PTHR42759:SF1">
    <property type="entry name" value="MAGNESIUM-CHELATASE SUBUNIT CHLD"/>
    <property type="match status" value="1"/>
</dbReference>
<feature type="domain" description="AAA+ ATPase" evidence="1">
    <location>
        <begin position="32"/>
        <end position="198"/>
    </location>
</feature>
<dbReference type="InterPro" id="IPR027417">
    <property type="entry name" value="P-loop_NTPase"/>
</dbReference>
<dbReference type="Gene3D" id="3.40.50.300">
    <property type="entry name" value="P-loop containing nucleotide triphosphate hydrolases"/>
    <property type="match status" value="1"/>
</dbReference>
<dbReference type="SUPFAM" id="SSF52540">
    <property type="entry name" value="P-loop containing nucleoside triphosphate hydrolases"/>
    <property type="match status" value="1"/>
</dbReference>
<dbReference type="InterPro" id="IPR011704">
    <property type="entry name" value="ATPase_dyneun-rel_AAA"/>
</dbReference>
<name>A0A1F6V2H3_9PROT</name>
<dbReference type="Pfam" id="PF07728">
    <property type="entry name" value="AAA_5"/>
    <property type="match status" value="1"/>
</dbReference>
<gene>
    <name evidence="2" type="ORF">A2W18_13985</name>
</gene>
<evidence type="ECO:0000259" key="1">
    <source>
        <dbReference type="SMART" id="SM00382"/>
    </source>
</evidence>
<dbReference type="Proteomes" id="UP000179076">
    <property type="component" value="Unassembled WGS sequence"/>
</dbReference>
<dbReference type="InterPro" id="IPR050764">
    <property type="entry name" value="CbbQ/NirQ/NorQ/GpvN"/>
</dbReference>